<dbReference type="InterPro" id="IPR009014">
    <property type="entry name" value="Transketo_C/PFOR_II"/>
</dbReference>
<dbReference type="GO" id="GO:0016903">
    <property type="term" value="F:oxidoreductase activity, acting on the aldehyde or oxo group of donors"/>
    <property type="evidence" value="ECO:0007669"/>
    <property type="project" value="UniProtKB-ARBA"/>
</dbReference>
<dbReference type="GO" id="GO:0019752">
    <property type="term" value="P:carboxylic acid metabolic process"/>
    <property type="evidence" value="ECO:0007669"/>
    <property type="project" value="UniProtKB-ARBA"/>
</dbReference>
<organism evidence="4 5">
    <name type="scientific">Candidatus Desantisbacteria bacterium CG1_02_38_46</name>
    <dbReference type="NCBI Taxonomy" id="1817893"/>
    <lineage>
        <taxon>Bacteria</taxon>
        <taxon>Candidatus Desantisiibacteriota</taxon>
    </lineage>
</organism>
<dbReference type="InterPro" id="IPR002880">
    <property type="entry name" value="Pyrv_Fd/Flavodoxin_OxRdtase_N"/>
</dbReference>
<dbReference type="EMBL" id="MNUO01000072">
    <property type="protein sequence ID" value="OIN96912.1"/>
    <property type="molecule type" value="Genomic_DNA"/>
</dbReference>
<evidence type="ECO:0000256" key="1">
    <source>
        <dbReference type="ARBA" id="ARBA00023002"/>
    </source>
</evidence>
<dbReference type="Pfam" id="PF01855">
    <property type="entry name" value="POR_N"/>
    <property type="match status" value="1"/>
</dbReference>
<dbReference type="PANTHER" id="PTHR32154">
    <property type="entry name" value="PYRUVATE-FLAVODOXIN OXIDOREDUCTASE-RELATED"/>
    <property type="match status" value="1"/>
</dbReference>
<protein>
    <submittedName>
        <fullName evidence="4">Pyruvate ferredoxin oxidoreductase</fullName>
    </submittedName>
</protein>
<name>A0A1J4SC96_9BACT</name>
<dbReference type="SUPFAM" id="SSF52922">
    <property type="entry name" value="TK C-terminal domain-like"/>
    <property type="match status" value="1"/>
</dbReference>
<keyword evidence="4" id="KW-0670">Pyruvate</keyword>
<feature type="domain" description="Pyruvate flavodoxin/ferredoxin oxidoreductase pyrimidine binding" evidence="2">
    <location>
        <begin position="15"/>
        <end position="240"/>
    </location>
</feature>
<comment type="caution">
    <text evidence="4">The sequence shown here is derived from an EMBL/GenBank/DDBJ whole genome shotgun (WGS) entry which is preliminary data.</text>
</comment>
<proteinExistence type="predicted"/>
<dbReference type="InterPro" id="IPR033412">
    <property type="entry name" value="PFOR_II"/>
</dbReference>
<dbReference type="Proteomes" id="UP000182278">
    <property type="component" value="Unassembled WGS sequence"/>
</dbReference>
<accession>A0A1J4SC96</accession>
<sequence length="397" mass="44134">MPKIIAQTGDDAVAEAMRQINPDVVVAYPITPQTEIVQYFSEFVAQGKVKTEFNCVESEHSAMSACIGASAAGGRVMTATSSQGLAYMWEVVYIAASYRLPIVMPVVNRALSGPINIHCDHSDTMGARDSGWIQIFSENVQESYDNTIQAVRIAEHKGVLLPVMVTLDGFIISHAMERFEMLDDEIVQRFIGEYKSEHSLLNTGHPVTYGPLQLFDYYMEQKRQQHEVMKFVPGVVLEVAKDFEKVSKRKYGLFEEYKMDDADFGIVVLGSTAGTAKTVVDKLRDDGLRVGLLKVRLFRPFPAAEIANSLSHLKAVAVLDRSDTFGGLGGPLFEEVCASLFNYQFPEGLRIPVVNYIYGLGGRDINLDHIKKVYADLSEIVQTGKIKELVQYLGVRE</sequence>
<dbReference type="PANTHER" id="PTHR32154:SF0">
    <property type="entry name" value="PYRUVATE-FLAVODOXIN OXIDOREDUCTASE-RELATED"/>
    <property type="match status" value="1"/>
</dbReference>
<dbReference type="AlphaFoldDB" id="A0A1J4SC96"/>
<evidence type="ECO:0000313" key="4">
    <source>
        <dbReference type="EMBL" id="OIN96912.1"/>
    </source>
</evidence>
<evidence type="ECO:0000313" key="5">
    <source>
        <dbReference type="Proteomes" id="UP000182278"/>
    </source>
</evidence>
<dbReference type="Gene3D" id="3.40.50.920">
    <property type="match status" value="1"/>
</dbReference>
<dbReference type="InterPro" id="IPR029061">
    <property type="entry name" value="THDP-binding"/>
</dbReference>
<dbReference type="Gene3D" id="3.40.50.970">
    <property type="match status" value="1"/>
</dbReference>
<dbReference type="FunFam" id="3.40.50.970:FF:000012">
    <property type="entry name" value="Pyruvate:ferredoxin (Flavodoxin) oxidoreductase"/>
    <property type="match status" value="1"/>
</dbReference>
<keyword evidence="1" id="KW-0560">Oxidoreductase</keyword>
<feature type="domain" description="Pyruvate:ferredoxin oxidoreductase core" evidence="3">
    <location>
        <begin position="262"/>
        <end position="370"/>
    </location>
</feature>
<dbReference type="GO" id="GO:0006979">
    <property type="term" value="P:response to oxidative stress"/>
    <property type="evidence" value="ECO:0007669"/>
    <property type="project" value="TreeGrafter"/>
</dbReference>
<evidence type="ECO:0000259" key="3">
    <source>
        <dbReference type="Pfam" id="PF17147"/>
    </source>
</evidence>
<dbReference type="InterPro" id="IPR050722">
    <property type="entry name" value="Pyruvate:ferred/Flavod_OxRd"/>
</dbReference>
<dbReference type="SUPFAM" id="SSF52518">
    <property type="entry name" value="Thiamin diphosphate-binding fold (THDP-binding)"/>
    <property type="match status" value="1"/>
</dbReference>
<dbReference type="FunFam" id="3.40.50.920:FF:000010">
    <property type="entry name" value="Pyruvate ferredoxin oxidoreductase, alpha subunit"/>
    <property type="match status" value="1"/>
</dbReference>
<evidence type="ECO:0000259" key="2">
    <source>
        <dbReference type="Pfam" id="PF01855"/>
    </source>
</evidence>
<dbReference type="CDD" id="cd07034">
    <property type="entry name" value="TPP_PYR_PFOR_IOR-alpha_like"/>
    <property type="match status" value="1"/>
</dbReference>
<dbReference type="STRING" id="1817893.AUJ66_04985"/>
<reference evidence="4 5" key="1">
    <citation type="journal article" date="2016" name="Environ. Microbiol.">
        <title>Genomic resolution of a cold subsurface aquifer community provides metabolic insights for novel microbes adapted to high CO concentrations.</title>
        <authorList>
            <person name="Probst A.J."/>
            <person name="Castelle C.J."/>
            <person name="Singh A."/>
            <person name="Brown C.T."/>
            <person name="Anantharaman K."/>
            <person name="Sharon I."/>
            <person name="Hug L.A."/>
            <person name="Burstein D."/>
            <person name="Emerson J.B."/>
            <person name="Thomas B.C."/>
            <person name="Banfield J.F."/>
        </authorList>
    </citation>
    <scope>NUCLEOTIDE SEQUENCE [LARGE SCALE GENOMIC DNA]</scope>
    <source>
        <strain evidence="4">CG1_02_38_46</strain>
    </source>
</reference>
<gene>
    <name evidence="4" type="primary">porA</name>
    <name evidence="4" type="ORF">AUJ66_04985</name>
</gene>
<dbReference type="Pfam" id="PF17147">
    <property type="entry name" value="PFOR_II"/>
    <property type="match status" value="1"/>
</dbReference>